<dbReference type="Proteomes" id="UP001309876">
    <property type="component" value="Unassembled WGS sequence"/>
</dbReference>
<evidence type="ECO:0000313" key="3">
    <source>
        <dbReference type="Proteomes" id="UP001309876"/>
    </source>
</evidence>
<sequence length="124" mass="13546">MGPPAPPPPSPEEAQEIKHQAARSIASLLPAVVTRRYYATNDDSDLVDQIEQDILEPFDDVYLNKHLIYAILELILVKLIPELGQQTITDLLADRGVVSDEDFGPVAISPDTDGDENVDSPKVA</sequence>
<keyword evidence="3" id="KW-1185">Reference proteome</keyword>
<proteinExistence type="predicted"/>
<reference evidence="2 3" key="1">
    <citation type="submission" date="2023-08" db="EMBL/GenBank/DDBJ databases">
        <title>Black Yeasts Isolated from many extreme environments.</title>
        <authorList>
            <person name="Coleine C."/>
            <person name="Stajich J.E."/>
            <person name="Selbmann L."/>
        </authorList>
    </citation>
    <scope>NUCLEOTIDE SEQUENCE [LARGE SCALE GENOMIC DNA]</scope>
    <source>
        <strain evidence="2 3">CCFEE 5910</strain>
    </source>
</reference>
<name>A0AAN7T540_9EURO</name>
<evidence type="ECO:0000313" key="2">
    <source>
        <dbReference type="EMBL" id="KAK5088823.1"/>
    </source>
</evidence>
<comment type="caution">
    <text evidence="2">The sequence shown here is derived from an EMBL/GenBank/DDBJ whole genome shotgun (WGS) entry which is preliminary data.</text>
</comment>
<accession>A0AAN7T540</accession>
<protein>
    <submittedName>
        <fullName evidence="2">Uncharacterized protein</fullName>
    </submittedName>
</protein>
<dbReference type="EMBL" id="JAVRRJ010000002">
    <property type="protein sequence ID" value="KAK5088823.1"/>
    <property type="molecule type" value="Genomic_DNA"/>
</dbReference>
<organism evidence="2 3">
    <name type="scientific">Lithohypha guttulata</name>
    <dbReference type="NCBI Taxonomy" id="1690604"/>
    <lineage>
        <taxon>Eukaryota</taxon>
        <taxon>Fungi</taxon>
        <taxon>Dikarya</taxon>
        <taxon>Ascomycota</taxon>
        <taxon>Pezizomycotina</taxon>
        <taxon>Eurotiomycetes</taxon>
        <taxon>Chaetothyriomycetidae</taxon>
        <taxon>Chaetothyriales</taxon>
        <taxon>Trichomeriaceae</taxon>
        <taxon>Lithohypha</taxon>
    </lineage>
</organism>
<evidence type="ECO:0000256" key="1">
    <source>
        <dbReference type="SAM" id="MobiDB-lite"/>
    </source>
</evidence>
<gene>
    <name evidence="2" type="ORF">LTR05_003045</name>
</gene>
<dbReference type="AlphaFoldDB" id="A0AAN7T540"/>
<feature type="region of interest" description="Disordered" evidence="1">
    <location>
        <begin position="102"/>
        <end position="124"/>
    </location>
</feature>